<proteinExistence type="predicted"/>
<dbReference type="SMART" id="SM00116">
    <property type="entry name" value="CBS"/>
    <property type="match status" value="2"/>
</dbReference>
<dbReference type="OrthoDB" id="1523762at2"/>
<evidence type="ECO:0000259" key="2">
    <source>
        <dbReference type="PROSITE" id="PS51371"/>
    </source>
</evidence>
<name>A0A4V3GLK3_9BACT</name>
<protein>
    <submittedName>
        <fullName evidence="3">CBS domain-containing protein</fullName>
    </submittedName>
</protein>
<dbReference type="Proteomes" id="UP000294498">
    <property type="component" value="Unassembled WGS sequence"/>
</dbReference>
<evidence type="ECO:0000313" key="3">
    <source>
        <dbReference type="EMBL" id="TDW99882.1"/>
    </source>
</evidence>
<dbReference type="RefSeq" id="WP_133990961.1">
    <property type="nucleotide sequence ID" value="NZ_SODV01000001.1"/>
</dbReference>
<keyword evidence="4" id="KW-1185">Reference proteome</keyword>
<reference evidence="3 4" key="1">
    <citation type="submission" date="2019-03" db="EMBL/GenBank/DDBJ databases">
        <title>Genomic Encyclopedia of Type Strains, Phase IV (KMG-IV): sequencing the most valuable type-strain genomes for metagenomic binning, comparative biology and taxonomic classification.</title>
        <authorList>
            <person name="Goeker M."/>
        </authorList>
    </citation>
    <scope>NUCLEOTIDE SEQUENCE [LARGE SCALE GENOMIC DNA]</scope>
    <source>
        <strain evidence="3 4">DSM 100059</strain>
    </source>
</reference>
<dbReference type="SUPFAM" id="SSF54631">
    <property type="entry name" value="CBS-domain pair"/>
    <property type="match status" value="1"/>
</dbReference>
<comment type="caution">
    <text evidence="3">The sequence shown here is derived from an EMBL/GenBank/DDBJ whole genome shotgun (WGS) entry which is preliminary data.</text>
</comment>
<dbReference type="AlphaFoldDB" id="A0A4V3GLK3"/>
<gene>
    <name evidence="3" type="ORF">EDB95_0896</name>
</gene>
<evidence type="ECO:0000256" key="1">
    <source>
        <dbReference type="PROSITE-ProRule" id="PRU00703"/>
    </source>
</evidence>
<accession>A0A4V3GLK3</accession>
<feature type="domain" description="CBS" evidence="2">
    <location>
        <begin position="7"/>
        <end position="62"/>
    </location>
</feature>
<dbReference type="Gene3D" id="3.10.580.10">
    <property type="entry name" value="CBS-domain"/>
    <property type="match status" value="1"/>
</dbReference>
<dbReference type="InterPro" id="IPR000644">
    <property type="entry name" value="CBS_dom"/>
</dbReference>
<keyword evidence="1" id="KW-0129">CBS domain</keyword>
<organism evidence="3 4">
    <name type="scientific">Dinghuibacter silviterrae</name>
    <dbReference type="NCBI Taxonomy" id="1539049"/>
    <lineage>
        <taxon>Bacteria</taxon>
        <taxon>Pseudomonadati</taxon>
        <taxon>Bacteroidota</taxon>
        <taxon>Chitinophagia</taxon>
        <taxon>Chitinophagales</taxon>
        <taxon>Chitinophagaceae</taxon>
        <taxon>Dinghuibacter</taxon>
    </lineage>
</organism>
<dbReference type="Pfam" id="PF00571">
    <property type="entry name" value="CBS"/>
    <property type="match status" value="2"/>
</dbReference>
<sequence>MRAVNLISHAVPFLRVQDTVRQALQLMTDFHITHLPVVQDDKYLGLVEENALLDIADEDTPLGETGLAWNRAAIGEEEHFLAVLRLWKKTRLSVIPVINRDIELQGVITATELLLALDEYTAAEEPGGLIVLSIEPRNFSLSEIGRLAESNDATIVHVATQKDPTTGMLSVSIKLNRNDIQDILATFQRYEYTIETYFGDNLSEDDLRSNYAHLMNYLNI</sequence>
<dbReference type="EMBL" id="SODV01000001">
    <property type="protein sequence ID" value="TDW99882.1"/>
    <property type="molecule type" value="Genomic_DNA"/>
</dbReference>
<dbReference type="InterPro" id="IPR046342">
    <property type="entry name" value="CBS_dom_sf"/>
</dbReference>
<dbReference type="PROSITE" id="PS51371">
    <property type="entry name" value="CBS"/>
    <property type="match status" value="1"/>
</dbReference>
<evidence type="ECO:0000313" key="4">
    <source>
        <dbReference type="Proteomes" id="UP000294498"/>
    </source>
</evidence>